<keyword evidence="7" id="KW-1185">Reference proteome</keyword>
<dbReference type="Pfam" id="PF00455">
    <property type="entry name" value="DeoRC"/>
    <property type="match status" value="1"/>
</dbReference>
<reference evidence="6 7" key="1">
    <citation type="submission" date="2019-06" db="EMBL/GenBank/DDBJ databases">
        <title>YIM 131921 draft genome.</title>
        <authorList>
            <person name="Jiang L."/>
        </authorList>
    </citation>
    <scope>NUCLEOTIDE SEQUENCE [LARGE SCALE GENOMIC DNA]</scope>
    <source>
        <strain evidence="6 7">YIM 131921</strain>
    </source>
</reference>
<dbReference type="InterPro" id="IPR001034">
    <property type="entry name" value="DeoR_HTH"/>
</dbReference>
<dbReference type="SUPFAM" id="SSF100950">
    <property type="entry name" value="NagB/RpiA/CoA transferase-like"/>
    <property type="match status" value="1"/>
</dbReference>
<evidence type="ECO:0000259" key="5">
    <source>
        <dbReference type="PROSITE" id="PS51000"/>
    </source>
</evidence>
<dbReference type="AlphaFoldDB" id="A0A5C4MVB6"/>
<proteinExistence type="predicted"/>
<evidence type="ECO:0000256" key="2">
    <source>
        <dbReference type="ARBA" id="ARBA00023015"/>
    </source>
</evidence>
<accession>A0A5C4MVB6</accession>
<dbReference type="InterPro" id="IPR036390">
    <property type="entry name" value="WH_DNA-bd_sf"/>
</dbReference>
<feature type="domain" description="HTH deoR-type" evidence="5">
    <location>
        <begin position="8"/>
        <end position="63"/>
    </location>
</feature>
<keyword evidence="2" id="KW-0805">Transcription regulation</keyword>
<evidence type="ECO:0000313" key="6">
    <source>
        <dbReference type="EMBL" id="TNC48598.1"/>
    </source>
</evidence>
<dbReference type="InterPro" id="IPR014036">
    <property type="entry name" value="DeoR-like_C"/>
</dbReference>
<dbReference type="SMART" id="SM00420">
    <property type="entry name" value="HTH_DEOR"/>
    <property type="match status" value="1"/>
</dbReference>
<dbReference type="InterPro" id="IPR037171">
    <property type="entry name" value="NagB/RpiA_transferase-like"/>
</dbReference>
<evidence type="ECO:0000256" key="4">
    <source>
        <dbReference type="SAM" id="MobiDB-lite"/>
    </source>
</evidence>
<gene>
    <name evidence="6" type="ORF">FHG66_13745</name>
</gene>
<organism evidence="6 7">
    <name type="scientific">Rubellimicrobium rubrum</name>
    <dbReference type="NCBI Taxonomy" id="2585369"/>
    <lineage>
        <taxon>Bacteria</taxon>
        <taxon>Pseudomonadati</taxon>
        <taxon>Pseudomonadota</taxon>
        <taxon>Alphaproteobacteria</taxon>
        <taxon>Rhodobacterales</taxon>
        <taxon>Roseobacteraceae</taxon>
        <taxon>Rubellimicrobium</taxon>
    </lineage>
</organism>
<dbReference type="EMBL" id="VDFU01000016">
    <property type="protein sequence ID" value="TNC48598.1"/>
    <property type="molecule type" value="Genomic_DNA"/>
</dbReference>
<sequence length="276" mass="28566">MHDHPPLPSGRRQQIASRLVRGQAVVAAALAQEFRVSEDAIRRDLRALAQDGVCQRVYGGALPLSPASTPIAVRSAEDGARKRALAQAAAKLIRKGQTIFLDTGSTTLRLAELLPQDCGLRVVTNSVPAAAALMGRSDLSLIMVGGGVNPTVGGCVDARALAELGRFRFDLCFLGACALSVRDGLGGFDMDDVEVKGRLLELSAATALMMTNAKIGTAAPFAIGPVTGIAHLVLEHDAPTEAVLALRAAGSDVRIAEAPPRSAPAPSALTPDPSVT</sequence>
<keyword evidence="1" id="KW-0678">Repressor</keyword>
<name>A0A5C4MVB6_9RHOB</name>
<comment type="caution">
    <text evidence="6">The sequence shown here is derived from an EMBL/GenBank/DDBJ whole genome shotgun (WGS) entry which is preliminary data.</text>
</comment>
<feature type="region of interest" description="Disordered" evidence="4">
    <location>
        <begin position="257"/>
        <end position="276"/>
    </location>
</feature>
<dbReference type="InterPro" id="IPR050313">
    <property type="entry name" value="Carb_Metab_HTH_regulators"/>
</dbReference>
<dbReference type="Proteomes" id="UP000305887">
    <property type="component" value="Unassembled WGS sequence"/>
</dbReference>
<evidence type="ECO:0000313" key="7">
    <source>
        <dbReference type="Proteomes" id="UP000305887"/>
    </source>
</evidence>
<dbReference type="GO" id="GO:0003700">
    <property type="term" value="F:DNA-binding transcription factor activity"/>
    <property type="evidence" value="ECO:0007669"/>
    <property type="project" value="InterPro"/>
</dbReference>
<keyword evidence="3" id="KW-0804">Transcription</keyword>
<dbReference type="PRINTS" id="PR00037">
    <property type="entry name" value="HTHLACR"/>
</dbReference>
<dbReference type="SUPFAM" id="SSF46785">
    <property type="entry name" value="Winged helix' DNA-binding domain"/>
    <property type="match status" value="1"/>
</dbReference>
<dbReference type="SMART" id="SM01134">
    <property type="entry name" value="DeoRC"/>
    <property type="match status" value="1"/>
</dbReference>
<dbReference type="PANTHER" id="PTHR30363:SF4">
    <property type="entry name" value="GLYCEROL-3-PHOSPHATE REGULON REPRESSOR"/>
    <property type="match status" value="1"/>
</dbReference>
<dbReference type="InterPro" id="IPR036388">
    <property type="entry name" value="WH-like_DNA-bd_sf"/>
</dbReference>
<dbReference type="Pfam" id="PF08220">
    <property type="entry name" value="HTH_DeoR"/>
    <property type="match status" value="1"/>
</dbReference>
<evidence type="ECO:0000256" key="1">
    <source>
        <dbReference type="ARBA" id="ARBA00022491"/>
    </source>
</evidence>
<dbReference type="OrthoDB" id="9797223at2"/>
<dbReference type="PROSITE" id="PS51000">
    <property type="entry name" value="HTH_DEOR_2"/>
    <property type="match status" value="1"/>
</dbReference>
<dbReference type="PANTHER" id="PTHR30363">
    <property type="entry name" value="HTH-TYPE TRANSCRIPTIONAL REGULATOR SRLR-RELATED"/>
    <property type="match status" value="1"/>
</dbReference>
<dbReference type="RefSeq" id="WP_139077622.1">
    <property type="nucleotide sequence ID" value="NZ_VDFU01000016.1"/>
</dbReference>
<protein>
    <submittedName>
        <fullName evidence="6">DeoR/GlpR transcriptional regulator</fullName>
    </submittedName>
</protein>
<dbReference type="Gene3D" id="1.10.10.10">
    <property type="entry name" value="Winged helix-like DNA-binding domain superfamily/Winged helix DNA-binding domain"/>
    <property type="match status" value="1"/>
</dbReference>
<evidence type="ECO:0000256" key="3">
    <source>
        <dbReference type="ARBA" id="ARBA00023163"/>
    </source>
</evidence>